<dbReference type="EMBL" id="JAYMGW010000002">
    <property type="protein sequence ID" value="MEC4264572.1"/>
    <property type="molecule type" value="Genomic_DNA"/>
</dbReference>
<gene>
    <name evidence="1" type="ORF">VOP03_04360</name>
</gene>
<dbReference type="Proteomes" id="UP001355298">
    <property type="component" value="Unassembled WGS sequence"/>
</dbReference>
<proteinExistence type="predicted"/>
<keyword evidence="2" id="KW-1185">Reference proteome</keyword>
<name>A0ABU6IN87_9FLAO</name>
<evidence type="ECO:0000313" key="2">
    <source>
        <dbReference type="Proteomes" id="UP001355298"/>
    </source>
</evidence>
<organism evidence="1 2">
    <name type="scientific">Flagellimonas halotolerans</name>
    <dbReference type="NCBI Taxonomy" id="3112164"/>
    <lineage>
        <taxon>Bacteria</taxon>
        <taxon>Pseudomonadati</taxon>
        <taxon>Bacteroidota</taxon>
        <taxon>Flavobacteriia</taxon>
        <taxon>Flavobacteriales</taxon>
        <taxon>Flavobacteriaceae</taxon>
        <taxon>Flagellimonas</taxon>
    </lineage>
</organism>
<sequence length="172" mass="20206">MKKTFYISILILVFSGIANAQISGQLFLENSEIPGVEVYFKNSELKINSDFDGFFELQIPERIAKADLILKDRELSVEIRNLEFEFTKLDLGKIELPTFKSIDIEEYEQLSELEKKSCYPIKHYANLLGYWYTNKLENDYLTLNCKNKITEFEYNPKTKTVSEDWNLIKDCE</sequence>
<evidence type="ECO:0000313" key="1">
    <source>
        <dbReference type="EMBL" id="MEC4264572.1"/>
    </source>
</evidence>
<reference evidence="1 2" key="1">
    <citation type="submission" date="2024-01" db="EMBL/GenBank/DDBJ databases">
        <title>The strains designed SYSU M86414 and SYSU M84420 isolated from the marine sediment in San Sha City (Hainan Province, China).</title>
        <authorList>
            <person name="Guo D."/>
        </authorList>
    </citation>
    <scope>NUCLEOTIDE SEQUENCE [LARGE SCALE GENOMIC DNA]</scope>
    <source>
        <strain evidence="1 2">SYSU M84420</strain>
    </source>
</reference>
<protein>
    <recommendedName>
        <fullName evidence="3">Carboxypeptidase-like regulatory domain-containing protein</fullName>
    </recommendedName>
</protein>
<accession>A0ABU6IN87</accession>
<evidence type="ECO:0008006" key="3">
    <source>
        <dbReference type="Google" id="ProtNLM"/>
    </source>
</evidence>
<comment type="caution">
    <text evidence="1">The sequence shown here is derived from an EMBL/GenBank/DDBJ whole genome shotgun (WGS) entry which is preliminary data.</text>
</comment>